<dbReference type="AlphaFoldDB" id="A0A3N0V9D3"/>
<feature type="domain" description="Cytochrome c-type biogenesis protein H TPR" evidence="8">
    <location>
        <begin position="136"/>
        <end position="260"/>
    </location>
</feature>
<dbReference type="GO" id="GO:0005886">
    <property type="term" value="C:plasma membrane"/>
    <property type="evidence" value="ECO:0007669"/>
    <property type="project" value="TreeGrafter"/>
</dbReference>
<evidence type="ECO:0000256" key="3">
    <source>
        <dbReference type="ARBA" id="ARBA00022748"/>
    </source>
</evidence>
<evidence type="ECO:0000256" key="4">
    <source>
        <dbReference type="ARBA" id="ARBA00022803"/>
    </source>
</evidence>
<keyword evidence="6" id="KW-0812">Transmembrane</keyword>
<comment type="caution">
    <text evidence="9">The sequence shown here is derived from an EMBL/GenBank/DDBJ whole genome shotgun (WGS) entry which is preliminary data.</text>
</comment>
<dbReference type="InParanoid" id="A0A3N0V9D3"/>
<evidence type="ECO:0000313" key="10">
    <source>
        <dbReference type="Proteomes" id="UP000282106"/>
    </source>
</evidence>
<dbReference type="Pfam" id="PF23914">
    <property type="entry name" value="TPR_CcmH_CycH"/>
    <property type="match status" value="1"/>
</dbReference>
<dbReference type="GO" id="GO:0017004">
    <property type="term" value="P:cytochrome complex assembly"/>
    <property type="evidence" value="ECO:0007669"/>
    <property type="project" value="UniProtKB-KW"/>
</dbReference>
<name>A0A3N0V9D3_9GAMM</name>
<evidence type="ECO:0000256" key="6">
    <source>
        <dbReference type="SAM" id="Phobius"/>
    </source>
</evidence>
<dbReference type="GO" id="GO:0030313">
    <property type="term" value="C:cell envelope"/>
    <property type="evidence" value="ECO:0007669"/>
    <property type="project" value="UniProtKB-SubCell"/>
</dbReference>
<dbReference type="Proteomes" id="UP000282106">
    <property type="component" value="Unassembled WGS sequence"/>
</dbReference>
<dbReference type="Pfam" id="PF23892">
    <property type="entry name" value="Ig_CycH"/>
    <property type="match status" value="1"/>
</dbReference>
<evidence type="ECO:0000259" key="8">
    <source>
        <dbReference type="Pfam" id="PF23914"/>
    </source>
</evidence>
<evidence type="ECO:0000259" key="7">
    <source>
        <dbReference type="Pfam" id="PF23892"/>
    </source>
</evidence>
<keyword evidence="3" id="KW-0201">Cytochrome c-type biogenesis</keyword>
<keyword evidence="6" id="KW-1133">Transmembrane helix</keyword>
<feature type="repeat" description="TPR" evidence="5">
    <location>
        <begin position="155"/>
        <end position="188"/>
    </location>
</feature>
<comment type="subcellular location">
    <subcellularLocation>
        <location evidence="1">Cell envelope</location>
    </subcellularLocation>
</comment>
<dbReference type="EMBL" id="RJVO01000004">
    <property type="protein sequence ID" value="ROH89396.1"/>
    <property type="molecule type" value="Genomic_DNA"/>
</dbReference>
<organism evidence="9 10">
    <name type="scientific">Stagnimonas aquatica</name>
    <dbReference type="NCBI Taxonomy" id="2689987"/>
    <lineage>
        <taxon>Bacteria</taxon>
        <taxon>Pseudomonadati</taxon>
        <taxon>Pseudomonadota</taxon>
        <taxon>Gammaproteobacteria</taxon>
        <taxon>Nevskiales</taxon>
        <taxon>Nevskiaceae</taxon>
        <taxon>Stagnimonas</taxon>
    </lineage>
</organism>
<evidence type="ECO:0000256" key="5">
    <source>
        <dbReference type="PROSITE-ProRule" id="PRU00339"/>
    </source>
</evidence>
<keyword evidence="10" id="KW-1185">Reference proteome</keyword>
<dbReference type="PANTHER" id="PTHR47870:SF1">
    <property type="entry name" value="CYTOCHROME C-TYPE BIOGENESIS PROTEIN CCMH"/>
    <property type="match status" value="1"/>
</dbReference>
<sequence length="418" mass="44284">MSMSVLPMAILALIAAFWLTRPFWQAQLPAAQRRRAANIAAYRTRLTELETEQAAGLLSAEEAGQLKRELDQRLLGEADAREAGSAESPGKLAPALLLAVLFVVGGAVWYVQAGSWRTAEQIAQGPVATDSGQPPDITAMVAKLEARLQAEPDSLEGWTMLGRSYFVMERYAEAASAYAKANELSGNNNPALLTGEGEALAMARDRDLLGRPQQLFEAALKLAPDDGKTLWYAGLANAQAKDYAQAQARFGQLLQQELPEDIRAAVVQRLDELRQLQGGAPMTAAATPAAAQAAGNQSAVATGLSLSITVELDPALTAQLPPGAVLFVFAKAASGPPMPLAVQRLPGARLPLTVKLDDSMAMTPAMKLSQFDRWTITARLSQSGGAQAQPGDLQGSLQLGREAAGQPQTLVIRERVGG</sequence>
<dbReference type="Gene3D" id="1.25.40.10">
    <property type="entry name" value="Tetratricopeptide repeat domain"/>
    <property type="match status" value="1"/>
</dbReference>
<gene>
    <name evidence="9" type="primary">ccmI</name>
    <name evidence="9" type="ORF">ED208_09635</name>
</gene>
<proteinExistence type="predicted"/>
<dbReference type="PANTHER" id="PTHR47870">
    <property type="entry name" value="CYTOCHROME C-TYPE BIOGENESIS PROTEIN CCMH"/>
    <property type="match status" value="1"/>
</dbReference>
<dbReference type="InterPro" id="IPR056412">
    <property type="entry name" value="Ig_CycH"/>
</dbReference>
<dbReference type="InterPro" id="IPR019734">
    <property type="entry name" value="TPR_rpt"/>
</dbReference>
<dbReference type="InterPro" id="IPR051263">
    <property type="entry name" value="C-type_cytochrome_biogenesis"/>
</dbReference>
<dbReference type="PROSITE" id="PS50005">
    <property type="entry name" value="TPR"/>
    <property type="match status" value="1"/>
</dbReference>
<protein>
    <submittedName>
        <fullName evidence="9">C-type cytochrome biogenesis protein CcmI</fullName>
    </submittedName>
</protein>
<feature type="transmembrane region" description="Helical" evidence="6">
    <location>
        <begin position="92"/>
        <end position="111"/>
    </location>
</feature>
<dbReference type="InterPro" id="IPR056413">
    <property type="entry name" value="TPR_CcmH_CycH"/>
</dbReference>
<keyword evidence="4 5" id="KW-0802">TPR repeat</keyword>
<dbReference type="InterPro" id="IPR011990">
    <property type="entry name" value="TPR-like_helical_dom_sf"/>
</dbReference>
<evidence type="ECO:0000256" key="1">
    <source>
        <dbReference type="ARBA" id="ARBA00004196"/>
    </source>
</evidence>
<accession>A0A3N0V9D3</accession>
<reference evidence="9 10" key="1">
    <citation type="submission" date="2018-10" db="EMBL/GenBank/DDBJ databases">
        <authorList>
            <person name="Chen W.-M."/>
        </authorList>
    </citation>
    <scope>NUCLEOTIDE SEQUENCE [LARGE SCALE GENOMIC DNA]</scope>
    <source>
        <strain evidence="9 10">THS-13</strain>
    </source>
</reference>
<keyword evidence="6" id="KW-0472">Membrane</keyword>
<dbReference type="NCBIfam" id="TIGR03142">
    <property type="entry name" value="cytochro_ccmI"/>
    <property type="match status" value="1"/>
</dbReference>
<dbReference type="InterPro" id="IPR017560">
    <property type="entry name" value="Cyt_c_biogenesis_CcmI"/>
</dbReference>
<feature type="domain" description="Cytochrome c-type biogenesis protein H Ig-like" evidence="7">
    <location>
        <begin position="306"/>
        <end position="412"/>
    </location>
</feature>
<keyword evidence="2" id="KW-0677">Repeat</keyword>
<dbReference type="SUPFAM" id="SSF48452">
    <property type="entry name" value="TPR-like"/>
    <property type="match status" value="1"/>
</dbReference>
<evidence type="ECO:0000256" key="2">
    <source>
        <dbReference type="ARBA" id="ARBA00022737"/>
    </source>
</evidence>
<evidence type="ECO:0000313" key="9">
    <source>
        <dbReference type="EMBL" id="ROH89396.1"/>
    </source>
</evidence>